<dbReference type="Gene3D" id="1.10.10.60">
    <property type="entry name" value="Homeodomain-like"/>
    <property type="match status" value="2"/>
</dbReference>
<dbReference type="PROSITE" id="PS00041">
    <property type="entry name" value="HTH_ARAC_FAMILY_1"/>
    <property type="match status" value="1"/>
</dbReference>
<protein>
    <submittedName>
        <fullName evidence="5">Helix-turn-helix domain-containing protein</fullName>
    </submittedName>
</protein>
<dbReference type="Pfam" id="PF02311">
    <property type="entry name" value="AraC_binding"/>
    <property type="match status" value="1"/>
</dbReference>
<dbReference type="GO" id="GO:0043565">
    <property type="term" value="F:sequence-specific DNA binding"/>
    <property type="evidence" value="ECO:0007669"/>
    <property type="project" value="InterPro"/>
</dbReference>
<dbReference type="InterPro" id="IPR003313">
    <property type="entry name" value="AraC-bd"/>
</dbReference>
<dbReference type="PROSITE" id="PS01124">
    <property type="entry name" value="HTH_ARAC_FAMILY_2"/>
    <property type="match status" value="1"/>
</dbReference>
<dbReference type="Proteomes" id="UP000824109">
    <property type="component" value="Unassembled WGS sequence"/>
</dbReference>
<evidence type="ECO:0000259" key="4">
    <source>
        <dbReference type="PROSITE" id="PS01124"/>
    </source>
</evidence>
<evidence type="ECO:0000256" key="3">
    <source>
        <dbReference type="ARBA" id="ARBA00023163"/>
    </source>
</evidence>
<keyword evidence="1" id="KW-0805">Transcription regulation</keyword>
<organism evidence="5 6">
    <name type="scientific">Candidatus Ornithomonoglobus merdipullorum</name>
    <dbReference type="NCBI Taxonomy" id="2840895"/>
    <lineage>
        <taxon>Bacteria</taxon>
        <taxon>Bacillati</taxon>
        <taxon>Bacillota</taxon>
        <taxon>Clostridia</taxon>
        <taxon>Candidatus Ornithomonoglobus</taxon>
    </lineage>
</organism>
<dbReference type="InterPro" id="IPR018060">
    <property type="entry name" value="HTH_AraC"/>
</dbReference>
<name>A0A9D1SE62_9FIRM</name>
<proteinExistence type="predicted"/>
<dbReference type="InterPro" id="IPR037923">
    <property type="entry name" value="HTH-like"/>
</dbReference>
<dbReference type="AlphaFoldDB" id="A0A9D1SE62"/>
<dbReference type="SUPFAM" id="SSF46689">
    <property type="entry name" value="Homeodomain-like"/>
    <property type="match status" value="2"/>
</dbReference>
<dbReference type="PRINTS" id="PR00032">
    <property type="entry name" value="HTHARAC"/>
</dbReference>
<feature type="domain" description="HTH araC/xylS-type" evidence="4">
    <location>
        <begin position="151"/>
        <end position="249"/>
    </location>
</feature>
<dbReference type="Gene3D" id="2.60.120.10">
    <property type="entry name" value="Jelly Rolls"/>
    <property type="match status" value="1"/>
</dbReference>
<sequence length="265" mass="29741">MNNMYHEISDGIYITSETTDEAGSFPAYHSHNVYEIYILTSGRRDMYVGTGIYAARAGDAVLIPPHMPHRSCGKTPYSGICVEFSDGYLEGLTAFERDEVREGFKKRVVPIDTAALGDPAGGKREYLLTLAGLISAGRDTADERRTESDLSPIGNYIQEHYRELRGLDAIADRFGISKSYLCRVFKKQTGITVIEYMNRLRVQHAVKLLQETELSVNEIAAASGFDSVIYFNRVFKRVRGVTPKEERKKSRENWSFAAAENVCSI</sequence>
<reference evidence="5" key="1">
    <citation type="submission" date="2020-10" db="EMBL/GenBank/DDBJ databases">
        <authorList>
            <person name="Gilroy R."/>
        </authorList>
    </citation>
    <scope>NUCLEOTIDE SEQUENCE</scope>
    <source>
        <strain evidence="5">USAMLcec3-3695</strain>
    </source>
</reference>
<evidence type="ECO:0000256" key="1">
    <source>
        <dbReference type="ARBA" id="ARBA00023015"/>
    </source>
</evidence>
<evidence type="ECO:0000313" key="6">
    <source>
        <dbReference type="Proteomes" id="UP000824109"/>
    </source>
</evidence>
<dbReference type="GO" id="GO:0003700">
    <property type="term" value="F:DNA-binding transcription factor activity"/>
    <property type="evidence" value="ECO:0007669"/>
    <property type="project" value="InterPro"/>
</dbReference>
<evidence type="ECO:0000313" key="5">
    <source>
        <dbReference type="EMBL" id="HIU56333.1"/>
    </source>
</evidence>
<dbReference type="InterPro" id="IPR018062">
    <property type="entry name" value="HTH_AraC-typ_CS"/>
</dbReference>
<dbReference type="PANTHER" id="PTHR43280:SF2">
    <property type="entry name" value="HTH-TYPE TRANSCRIPTIONAL REGULATOR EXSA"/>
    <property type="match status" value="1"/>
</dbReference>
<keyword evidence="3" id="KW-0804">Transcription</keyword>
<comment type="caution">
    <text evidence="5">The sequence shown here is derived from an EMBL/GenBank/DDBJ whole genome shotgun (WGS) entry which is preliminary data.</text>
</comment>
<gene>
    <name evidence="5" type="ORF">IAA61_00805</name>
</gene>
<keyword evidence="2" id="KW-0238">DNA-binding</keyword>
<evidence type="ECO:0000256" key="2">
    <source>
        <dbReference type="ARBA" id="ARBA00023125"/>
    </source>
</evidence>
<dbReference type="PANTHER" id="PTHR43280">
    <property type="entry name" value="ARAC-FAMILY TRANSCRIPTIONAL REGULATOR"/>
    <property type="match status" value="1"/>
</dbReference>
<dbReference type="InterPro" id="IPR014710">
    <property type="entry name" value="RmlC-like_jellyroll"/>
</dbReference>
<reference evidence="5" key="2">
    <citation type="journal article" date="2021" name="PeerJ">
        <title>Extensive microbial diversity within the chicken gut microbiome revealed by metagenomics and culture.</title>
        <authorList>
            <person name="Gilroy R."/>
            <person name="Ravi A."/>
            <person name="Getino M."/>
            <person name="Pursley I."/>
            <person name="Horton D.L."/>
            <person name="Alikhan N.F."/>
            <person name="Baker D."/>
            <person name="Gharbi K."/>
            <person name="Hall N."/>
            <person name="Watson M."/>
            <person name="Adriaenssens E.M."/>
            <person name="Foster-Nyarko E."/>
            <person name="Jarju S."/>
            <person name="Secka A."/>
            <person name="Antonio M."/>
            <person name="Oren A."/>
            <person name="Chaudhuri R.R."/>
            <person name="La Ragione R."/>
            <person name="Hildebrand F."/>
            <person name="Pallen M.J."/>
        </authorList>
    </citation>
    <scope>NUCLEOTIDE SEQUENCE</scope>
    <source>
        <strain evidence="5">USAMLcec3-3695</strain>
    </source>
</reference>
<dbReference type="Pfam" id="PF12833">
    <property type="entry name" value="HTH_18"/>
    <property type="match status" value="1"/>
</dbReference>
<dbReference type="InterPro" id="IPR009057">
    <property type="entry name" value="Homeodomain-like_sf"/>
</dbReference>
<dbReference type="InterPro" id="IPR020449">
    <property type="entry name" value="Tscrpt_reg_AraC-type_HTH"/>
</dbReference>
<dbReference type="EMBL" id="DVNB01000011">
    <property type="protein sequence ID" value="HIU56333.1"/>
    <property type="molecule type" value="Genomic_DNA"/>
</dbReference>
<dbReference type="SMART" id="SM00342">
    <property type="entry name" value="HTH_ARAC"/>
    <property type="match status" value="1"/>
</dbReference>
<dbReference type="SUPFAM" id="SSF51215">
    <property type="entry name" value="Regulatory protein AraC"/>
    <property type="match status" value="1"/>
</dbReference>
<accession>A0A9D1SE62</accession>